<dbReference type="AlphaFoldDB" id="A0A2W5T0Q6"/>
<dbReference type="Pfam" id="PF00126">
    <property type="entry name" value="HTH_1"/>
    <property type="match status" value="1"/>
</dbReference>
<dbReference type="Gene3D" id="3.40.190.10">
    <property type="entry name" value="Periplasmic binding protein-like II"/>
    <property type="match status" value="2"/>
</dbReference>
<feature type="domain" description="HTH lysR-type" evidence="5">
    <location>
        <begin position="8"/>
        <end position="65"/>
    </location>
</feature>
<proteinExistence type="inferred from homology"/>
<reference evidence="6 7" key="1">
    <citation type="submission" date="2017-08" db="EMBL/GenBank/DDBJ databases">
        <title>Infants hospitalized years apart are colonized by the same room-sourced microbial strains.</title>
        <authorList>
            <person name="Brooks B."/>
            <person name="Olm M.R."/>
            <person name="Firek B.A."/>
            <person name="Baker R."/>
            <person name="Thomas B.C."/>
            <person name="Morowitz M.J."/>
            <person name="Banfield J.F."/>
        </authorList>
    </citation>
    <scope>NUCLEOTIDE SEQUENCE [LARGE SCALE GENOMIC DNA]</scope>
    <source>
        <strain evidence="6">S2_005_001_R2_27</strain>
    </source>
</reference>
<sequence length="307" mass="33431">MLPRKQMPSFQELTAFEAAGRHGSFTMAAQELALTQSAVSKQVRQLEETLGVVLFDRTKGRVTLTSLGERYLGSARRILQAYESETHAVIASAGAETTLSVAVLPTFASRWLIPRLPGFLASHPSLTLSLTTEPKPFDFAEKSVDVAIHYGGPTWPHGEAIYLCNEAIVAVASPDYARAHRLTKATDLERAVLLQQGSRPSLWQEWFSTRNVEHPHPYRGPIFDQFAMTGQAAVAGMGVALVPTFLIEQELRTGTLTMLDEAPFAGSGAYYLVTPLGNQHKPIVAAFIQWVIGQTSLAGRVASDRAA</sequence>
<protein>
    <submittedName>
        <fullName evidence="6">LysR family transcriptional regulator</fullName>
    </submittedName>
</protein>
<dbReference type="SUPFAM" id="SSF46785">
    <property type="entry name" value="Winged helix' DNA-binding domain"/>
    <property type="match status" value="1"/>
</dbReference>
<dbReference type="EMBL" id="QFQD01000005">
    <property type="protein sequence ID" value="PZQ85083.1"/>
    <property type="molecule type" value="Genomic_DNA"/>
</dbReference>
<dbReference type="InterPro" id="IPR036388">
    <property type="entry name" value="WH-like_DNA-bd_sf"/>
</dbReference>
<dbReference type="FunFam" id="1.10.10.10:FF:000001">
    <property type="entry name" value="LysR family transcriptional regulator"/>
    <property type="match status" value="1"/>
</dbReference>
<name>A0A2W5T0Q6_ANCNO</name>
<evidence type="ECO:0000256" key="2">
    <source>
        <dbReference type="ARBA" id="ARBA00023015"/>
    </source>
</evidence>
<dbReference type="InterPro" id="IPR005119">
    <property type="entry name" value="LysR_subst-bd"/>
</dbReference>
<dbReference type="GO" id="GO:0043565">
    <property type="term" value="F:sequence-specific DNA binding"/>
    <property type="evidence" value="ECO:0007669"/>
    <property type="project" value="TreeGrafter"/>
</dbReference>
<dbReference type="GO" id="GO:0006351">
    <property type="term" value="P:DNA-templated transcription"/>
    <property type="evidence" value="ECO:0007669"/>
    <property type="project" value="TreeGrafter"/>
</dbReference>
<dbReference type="PRINTS" id="PR00039">
    <property type="entry name" value="HTHLYSR"/>
</dbReference>
<dbReference type="PANTHER" id="PTHR30537">
    <property type="entry name" value="HTH-TYPE TRANSCRIPTIONAL REGULATOR"/>
    <property type="match status" value="1"/>
</dbReference>
<evidence type="ECO:0000259" key="5">
    <source>
        <dbReference type="PROSITE" id="PS50931"/>
    </source>
</evidence>
<keyword evidence="4" id="KW-0804">Transcription</keyword>
<evidence type="ECO:0000313" key="6">
    <source>
        <dbReference type="EMBL" id="PZQ85083.1"/>
    </source>
</evidence>
<dbReference type="Proteomes" id="UP000248887">
    <property type="component" value="Unassembled WGS sequence"/>
</dbReference>
<dbReference type="PANTHER" id="PTHR30537:SF26">
    <property type="entry name" value="GLYCINE CLEAVAGE SYSTEM TRANSCRIPTIONAL ACTIVATOR"/>
    <property type="match status" value="1"/>
</dbReference>
<evidence type="ECO:0000256" key="4">
    <source>
        <dbReference type="ARBA" id="ARBA00023163"/>
    </source>
</evidence>
<organism evidence="6 7">
    <name type="scientific">Ancylobacter novellus</name>
    <name type="common">Thiobacillus novellus</name>
    <dbReference type="NCBI Taxonomy" id="921"/>
    <lineage>
        <taxon>Bacteria</taxon>
        <taxon>Pseudomonadati</taxon>
        <taxon>Pseudomonadota</taxon>
        <taxon>Alphaproteobacteria</taxon>
        <taxon>Hyphomicrobiales</taxon>
        <taxon>Xanthobacteraceae</taxon>
        <taxon>Ancylobacter</taxon>
    </lineage>
</organism>
<dbReference type="SUPFAM" id="SSF53850">
    <property type="entry name" value="Periplasmic binding protein-like II"/>
    <property type="match status" value="1"/>
</dbReference>
<dbReference type="InterPro" id="IPR036390">
    <property type="entry name" value="WH_DNA-bd_sf"/>
</dbReference>
<comment type="similarity">
    <text evidence="1">Belongs to the LysR transcriptional regulatory family.</text>
</comment>
<dbReference type="InterPro" id="IPR000847">
    <property type="entry name" value="LysR_HTH_N"/>
</dbReference>
<comment type="caution">
    <text evidence="6">The sequence shown here is derived from an EMBL/GenBank/DDBJ whole genome shotgun (WGS) entry which is preliminary data.</text>
</comment>
<evidence type="ECO:0000313" key="7">
    <source>
        <dbReference type="Proteomes" id="UP000248887"/>
    </source>
</evidence>
<dbReference type="GO" id="GO:0003700">
    <property type="term" value="F:DNA-binding transcription factor activity"/>
    <property type="evidence" value="ECO:0007669"/>
    <property type="project" value="InterPro"/>
</dbReference>
<evidence type="ECO:0000256" key="3">
    <source>
        <dbReference type="ARBA" id="ARBA00023125"/>
    </source>
</evidence>
<dbReference type="Gene3D" id="1.10.10.10">
    <property type="entry name" value="Winged helix-like DNA-binding domain superfamily/Winged helix DNA-binding domain"/>
    <property type="match status" value="1"/>
</dbReference>
<evidence type="ECO:0000256" key="1">
    <source>
        <dbReference type="ARBA" id="ARBA00009437"/>
    </source>
</evidence>
<keyword evidence="2" id="KW-0805">Transcription regulation</keyword>
<keyword evidence="3" id="KW-0238">DNA-binding</keyword>
<dbReference type="PROSITE" id="PS50931">
    <property type="entry name" value="HTH_LYSR"/>
    <property type="match status" value="1"/>
</dbReference>
<dbReference type="InterPro" id="IPR058163">
    <property type="entry name" value="LysR-type_TF_proteobact-type"/>
</dbReference>
<accession>A0A2W5T0Q6</accession>
<gene>
    <name evidence="6" type="ORF">DI549_02815</name>
</gene>
<dbReference type="Pfam" id="PF03466">
    <property type="entry name" value="LysR_substrate"/>
    <property type="match status" value="1"/>
</dbReference>